<name>Q1JVQ1_DESA6</name>
<evidence type="ECO:0000313" key="1">
    <source>
        <dbReference type="EMBL" id="EAT14325.1"/>
    </source>
</evidence>
<dbReference type="Proteomes" id="UP000005695">
    <property type="component" value="Unassembled WGS sequence"/>
</dbReference>
<reference evidence="1" key="1">
    <citation type="submission" date="2006-05" db="EMBL/GenBank/DDBJ databases">
        <title>Annotation of the draft genome assembly of Desulfuromonas acetoxidans DSM 684.</title>
        <authorList>
            <consortium name="US DOE Joint Genome Institute (JGI-ORNL)"/>
            <person name="Larimer F."/>
            <person name="Land M."/>
            <person name="Hauser L."/>
        </authorList>
    </citation>
    <scope>NUCLEOTIDE SEQUENCE [LARGE SCALE GENOMIC DNA]</scope>
    <source>
        <strain evidence="1">DSM 684</strain>
    </source>
</reference>
<proteinExistence type="predicted"/>
<accession>Q1JVQ1</accession>
<dbReference type="AlphaFoldDB" id="Q1JVQ1"/>
<comment type="caution">
    <text evidence="1">The sequence shown here is derived from an EMBL/GenBank/DDBJ whole genome shotgun (WGS) entry which is preliminary data.</text>
</comment>
<gene>
    <name evidence="1" type="ORF">Dace_0210</name>
</gene>
<dbReference type="EMBL" id="AAEW02000033">
    <property type="protein sequence ID" value="EAT14325.1"/>
    <property type="molecule type" value="Genomic_DNA"/>
</dbReference>
<organism evidence="1 2">
    <name type="scientific">Desulfuromonas acetoxidans (strain DSM 684 / 11070)</name>
    <dbReference type="NCBI Taxonomy" id="281689"/>
    <lineage>
        <taxon>Bacteria</taxon>
        <taxon>Pseudomonadati</taxon>
        <taxon>Thermodesulfobacteriota</taxon>
        <taxon>Desulfuromonadia</taxon>
        <taxon>Desulfuromonadales</taxon>
        <taxon>Desulfuromonadaceae</taxon>
        <taxon>Desulfuromonas</taxon>
    </lineage>
</organism>
<sequence>MVILFWDLCDLSHSANLFSFGDANVITLPFSQPCGLSVWTSERCRPDFQLHQGFCYSPLEECKDAFRFAVLTDSNTLPQLIHDCAALVSEESFFVLEYYPDKVTLAQNDTPVEPTVFYSPYMPTEDILTLIEPYLSRLIHDGFVGFGLANSRLGAELFYSEEKAFTCFTANHIRTMNILAHHGLHYRKELLFPADFAHDHLSLVSLTEPQLPADLSGFDSRQLDYITFCGELVELFDMQPTTSSDDFFLSCKEQDSIETFLSCQPDLNWNGDEEFINLLLDWKDFVNECCQGFNGTLDDYRQGLKIRDIIDRVIDQSSTDTGEKLLRFIAEADALFRCQLIETSKQMATESSSDTGRQQRFWHCGVVRNHGSMLRRDLIRRGWYSHHS</sequence>
<evidence type="ECO:0000313" key="2">
    <source>
        <dbReference type="Proteomes" id="UP000005695"/>
    </source>
</evidence>
<keyword evidence="2" id="KW-1185">Reference proteome</keyword>
<reference evidence="1" key="2">
    <citation type="submission" date="2006-05" db="EMBL/GenBank/DDBJ databases">
        <title>Sequencing of the draft genome and assembly of Desulfuromonas acetoxidans DSM 684.</title>
        <authorList>
            <consortium name="US DOE Joint Genome Institute (JGI-PGF)"/>
            <person name="Copeland A."/>
            <person name="Lucas S."/>
            <person name="Lapidus A."/>
            <person name="Barry K."/>
            <person name="Detter J.C."/>
            <person name="Glavina del Rio T."/>
            <person name="Hammon N."/>
            <person name="Israni S."/>
            <person name="Dalin E."/>
            <person name="Tice H."/>
            <person name="Bruce D."/>
            <person name="Pitluck S."/>
            <person name="Richardson P."/>
        </authorList>
    </citation>
    <scope>NUCLEOTIDE SEQUENCE [LARGE SCALE GENOMIC DNA]</scope>
    <source>
        <strain evidence="1">DSM 684</strain>
    </source>
</reference>
<protein>
    <submittedName>
        <fullName evidence="1">Uncharacterized protein</fullName>
    </submittedName>
</protein>